<evidence type="ECO:0000256" key="7">
    <source>
        <dbReference type="ARBA" id="ARBA00023136"/>
    </source>
</evidence>
<dbReference type="Gene3D" id="2.170.130.10">
    <property type="entry name" value="TonB-dependent receptor, plug domain"/>
    <property type="match status" value="1"/>
</dbReference>
<dbReference type="SUPFAM" id="SSF56935">
    <property type="entry name" value="Porins"/>
    <property type="match status" value="1"/>
</dbReference>
<dbReference type="PROSITE" id="PS01156">
    <property type="entry name" value="TONB_DEPENDENT_REC_2"/>
    <property type="match status" value="1"/>
</dbReference>
<organism evidence="15 16">
    <name type="scientific">OM182 bacterium BACL3 MAG-120619-bin3</name>
    <dbReference type="NCBI Taxonomy" id="1655593"/>
    <lineage>
        <taxon>Bacteria</taxon>
        <taxon>Pseudomonadati</taxon>
        <taxon>Pseudomonadota</taxon>
        <taxon>Gammaproteobacteria</taxon>
        <taxon>OMG group</taxon>
        <taxon>OM182 clade</taxon>
    </lineage>
</organism>
<dbReference type="Pfam" id="PF07715">
    <property type="entry name" value="Plug"/>
    <property type="match status" value="1"/>
</dbReference>
<keyword evidence="4 9" id="KW-0812">Transmembrane</keyword>
<accession>A0A0R2SVK2</accession>
<name>A0A0R2SVK2_9GAMM</name>
<feature type="domain" description="TonB-dependent receptor-like beta-barrel" evidence="13">
    <location>
        <begin position="414"/>
        <end position="711"/>
    </location>
</feature>
<evidence type="ECO:0000256" key="4">
    <source>
        <dbReference type="ARBA" id="ARBA00022692"/>
    </source>
</evidence>
<dbReference type="InterPro" id="IPR012910">
    <property type="entry name" value="Plug_dom"/>
</dbReference>
<evidence type="ECO:0008006" key="17">
    <source>
        <dbReference type="Google" id="ProtNLM"/>
    </source>
</evidence>
<evidence type="ECO:0000256" key="9">
    <source>
        <dbReference type="PROSITE-ProRule" id="PRU01360"/>
    </source>
</evidence>
<dbReference type="EMBL" id="LICD01000252">
    <property type="protein sequence ID" value="KRO78935.1"/>
    <property type="molecule type" value="Genomic_DNA"/>
</dbReference>
<dbReference type="PANTHER" id="PTHR30069:SF40">
    <property type="entry name" value="TONB-DEPENDENT RECEPTOR NMB0964-RELATED"/>
    <property type="match status" value="1"/>
</dbReference>
<evidence type="ECO:0000256" key="12">
    <source>
        <dbReference type="SAM" id="MobiDB-lite"/>
    </source>
</evidence>
<evidence type="ECO:0000256" key="8">
    <source>
        <dbReference type="ARBA" id="ARBA00023237"/>
    </source>
</evidence>
<evidence type="ECO:0000256" key="1">
    <source>
        <dbReference type="ARBA" id="ARBA00004571"/>
    </source>
</evidence>
<keyword evidence="7 9" id="KW-0472">Membrane</keyword>
<evidence type="ECO:0000256" key="10">
    <source>
        <dbReference type="PROSITE-ProRule" id="PRU10144"/>
    </source>
</evidence>
<keyword evidence="3 9" id="KW-1134">Transmembrane beta strand</keyword>
<dbReference type="InterPro" id="IPR039426">
    <property type="entry name" value="TonB-dep_rcpt-like"/>
</dbReference>
<evidence type="ECO:0000313" key="15">
    <source>
        <dbReference type="EMBL" id="KRO78935.1"/>
    </source>
</evidence>
<sequence>MSSNRIVRTAHAGFSARTKSAQFKVSILSAAISSSLLSTQLAAQDLEHREEFLEEIVVTATLHRSRADTVLPVNLLSGEELREQIGATLGATLAEQVGVNSASFGPGVGAPVIRGQSANRVQILQGGIGNIDAAAVSPDHANSLEPALATRIEVIRGPATLLYGNGAIGGVVNVIDNRIPTRLTEGTKGMLESRHNSVSDQQVSVGLLEGSIGQVAWHVDGVYRESNDLEIAGFALNPVLLDSADPEAMEELAESRGVVRNTGARSNAQSVGASWIFEDGYIGVAFNRLDNQYGIPAGSHTHHGEEHHDEDHDGDHEDEHDEDHHDEDDHDDEQHGDEHGEEDVLIDMRQDRIDLEFELPLSGFFDEVHGRIGAVDYEHLEIEGTEIGTRYTQSGVEGRVALHQVEAEGRQGVVGFQGSMREFAALGSEAFIPATDIGSLALFTVQSLDTGSVLFEAGARIERQTLDQVSGGCDRSDTSWSGSGSALWRMTEQSNLIFSVSHSERAATVDERYSNVQGDCTELPLELMVPHAATQRLEVGLPDADTEQATNFEFGLRKHAGGITGELNFFYNDIADYIYLANTELEYDEVMVSRFRQEDASFIGLEAQLSAPLRRSGDHLTKVSFFADYVRAELDSSGDVPRIPPLRAGIELQHSHVHWQAKLRWQEVQQQDNVAFGELASAGYSLLSAYADWHFDLGNREALVFLRGTNLLDEEIREHPSFLKEVAPGAGRAWELGVRFNF</sequence>
<evidence type="ECO:0000259" key="13">
    <source>
        <dbReference type="Pfam" id="PF00593"/>
    </source>
</evidence>
<gene>
    <name evidence="15" type="ORF">ABR85_07025</name>
</gene>
<reference evidence="15 16" key="1">
    <citation type="submission" date="2015-10" db="EMBL/GenBank/DDBJ databases">
        <title>Metagenome-Assembled Genomes uncover a global brackish microbiome.</title>
        <authorList>
            <person name="Hugerth L.W."/>
            <person name="Larsson J."/>
            <person name="Alneberg J."/>
            <person name="Lindh M.V."/>
            <person name="Legrand C."/>
            <person name="Pinhassi J."/>
            <person name="Andersson A.F."/>
        </authorList>
    </citation>
    <scope>NUCLEOTIDE SEQUENCE [LARGE SCALE GENOMIC DNA]</scope>
    <source>
        <strain evidence="15">BACL22 MAG-120619-bin3</strain>
    </source>
</reference>
<keyword evidence="6 11" id="KW-0798">TonB box</keyword>
<dbReference type="GO" id="GO:0015344">
    <property type="term" value="F:siderophore uptake transmembrane transporter activity"/>
    <property type="evidence" value="ECO:0007669"/>
    <property type="project" value="TreeGrafter"/>
</dbReference>
<proteinExistence type="inferred from homology"/>
<evidence type="ECO:0000259" key="14">
    <source>
        <dbReference type="Pfam" id="PF07715"/>
    </source>
</evidence>
<comment type="subcellular location">
    <subcellularLocation>
        <location evidence="1 9">Cell outer membrane</location>
        <topology evidence="1 9">Multi-pass membrane protein</topology>
    </subcellularLocation>
</comment>
<dbReference type="Gene3D" id="2.40.170.20">
    <property type="entry name" value="TonB-dependent receptor, beta-barrel domain"/>
    <property type="match status" value="1"/>
</dbReference>
<feature type="domain" description="TonB-dependent receptor plug" evidence="14">
    <location>
        <begin position="67"/>
        <end position="171"/>
    </location>
</feature>
<evidence type="ECO:0000256" key="5">
    <source>
        <dbReference type="ARBA" id="ARBA00022729"/>
    </source>
</evidence>
<dbReference type="GO" id="GO:0044718">
    <property type="term" value="P:siderophore transmembrane transport"/>
    <property type="evidence" value="ECO:0007669"/>
    <property type="project" value="TreeGrafter"/>
</dbReference>
<keyword evidence="2 9" id="KW-0813">Transport</keyword>
<dbReference type="InterPro" id="IPR000531">
    <property type="entry name" value="Beta-barrel_TonB"/>
</dbReference>
<evidence type="ECO:0000256" key="2">
    <source>
        <dbReference type="ARBA" id="ARBA00022448"/>
    </source>
</evidence>
<dbReference type="InterPro" id="IPR010917">
    <property type="entry name" value="TonB_rcpt_CS"/>
</dbReference>
<dbReference type="PROSITE" id="PS52016">
    <property type="entry name" value="TONB_DEPENDENT_REC_3"/>
    <property type="match status" value="1"/>
</dbReference>
<dbReference type="InterPro" id="IPR037066">
    <property type="entry name" value="Plug_dom_sf"/>
</dbReference>
<protein>
    <recommendedName>
        <fullName evidence="17">TonB-dependent receptor</fullName>
    </recommendedName>
</protein>
<dbReference type="Proteomes" id="UP000051242">
    <property type="component" value="Unassembled WGS sequence"/>
</dbReference>
<evidence type="ECO:0000256" key="11">
    <source>
        <dbReference type="RuleBase" id="RU003357"/>
    </source>
</evidence>
<evidence type="ECO:0000313" key="16">
    <source>
        <dbReference type="Proteomes" id="UP000051242"/>
    </source>
</evidence>
<evidence type="ECO:0000256" key="6">
    <source>
        <dbReference type="ARBA" id="ARBA00023077"/>
    </source>
</evidence>
<evidence type="ECO:0000256" key="3">
    <source>
        <dbReference type="ARBA" id="ARBA00022452"/>
    </source>
</evidence>
<feature type="compositionally biased region" description="Acidic residues" evidence="12">
    <location>
        <begin position="318"/>
        <end position="331"/>
    </location>
</feature>
<dbReference type="GO" id="GO:0009279">
    <property type="term" value="C:cell outer membrane"/>
    <property type="evidence" value="ECO:0007669"/>
    <property type="project" value="UniProtKB-SubCell"/>
</dbReference>
<keyword evidence="8 9" id="KW-0998">Cell outer membrane</keyword>
<keyword evidence="5" id="KW-0732">Signal</keyword>
<dbReference type="AlphaFoldDB" id="A0A0R2SVK2"/>
<feature type="short sequence motif" description="TonB C-terminal box" evidence="10">
    <location>
        <begin position="725"/>
        <end position="742"/>
    </location>
</feature>
<dbReference type="PANTHER" id="PTHR30069">
    <property type="entry name" value="TONB-DEPENDENT OUTER MEMBRANE RECEPTOR"/>
    <property type="match status" value="1"/>
</dbReference>
<feature type="compositionally biased region" description="Basic and acidic residues" evidence="12">
    <location>
        <begin position="302"/>
        <end position="317"/>
    </location>
</feature>
<feature type="region of interest" description="Disordered" evidence="12">
    <location>
        <begin position="296"/>
        <end position="340"/>
    </location>
</feature>
<comment type="similarity">
    <text evidence="9 11">Belongs to the TonB-dependent receptor family.</text>
</comment>
<dbReference type="InterPro" id="IPR036942">
    <property type="entry name" value="Beta-barrel_TonB_sf"/>
</dbReference>
<dbReference type="Pfam" id="PF00593">
    <property type="entry name" value="TonB_dep_Rec_b-barrel"/>
    <property type="match status" value="1"/>
</dbReference>
<comment type="caution">
    <text evidence="15">The sequence shown here is derived from an EMBL/GenBank/DDBJ whole genome shotgun (WGS) entry which is preliminary data.</text>
</comment>